<evidence type="ECO:0000313" key="1">
    <source>
        <dbReference type="EMBL" id="SAL95529.1"/>
    </source>
</evidence>
<reference evidence="1" key="1">
    <citation type="submission" date="2016-04" db="EMBL/GenBank/DDBJ databases">
        <authorList>
            <person name="Evans L.H."/>
            <person name="Alamgir A."/>
            <person name="Owens N."/>
            <person name="Weber N.D."/>
            <person name="Virtaneva K."/>
            <person name="Barbian K."/>
            <person name="Babar A."/>
            <person name="Rosenke K."/>
        </authorList>
    </citation>
    <scope>NUCLEOTIDE SEQUENCE [LARGE SCALE GENOMIC DNA]</scope>
    <source>
        <strain evidence="1">CBS 101.48</strain>
    </source>
</reference>
<organism evidence="1">
    <name type="scientific">Absidia glauca</name>
    <name type="common">Pin mould</name>
    <dbReference type="NCBI Taxonomy" id="4829"/>
    <lineage>
        <taxon>Eukaryota</taxon>
        <taxon>Fungi</taxon>
        <taxon>Fungi incertae sedis</taxon>
        <taxon>Mucoromycota</taxon>
        <taxon>Mucoromycotina</taxon>
        <taxon>Mucoromycetes</taxon>
        <taxon>Mucorales</taxon>
        <taxon>Cunninghamellaceae</taxon>
        <taxon>Absidia</taxon>
    </lineage>
</organism>
<evidence type="ECO:0000313" key="2">
    <source>
        <dbReference type="Proteomes" id="UP000078561"/>
    </source>
</evidence>
<proteinExistence type="predicted"/>
<keyword evidence="2" id="KW-1185">Reference proteome</keyword>
<dbReference type="GO" id="GO:0003677">
    <property type="term" value="F:DNA binding"/>
    <property type="evidence" value="ECO:0007669"/>
    <property type="project" value="InterPro"/>
</dbReference>
<accession>A0A168KV59</accession>
<gene>
    <name evidence="1" type="primary">ABSGL_00858.1 scaffold 958</name>
</gene>
<sequence>MNSAYLTTLPREIMRSKAGFPTNGRSFYLARAALDPHTSISKKLFPGIGEWHDRLAEKGLNPDNNDPLQPIVAANAFVQVILMLRKTF</sequence>
<dbReference type="OrthoDB" id="120763at2759"/>
<dbReference type="Gene3D" id="1.10.443.20">
    <property type="entry name" value="Centromere DNA-binding protein complex CBF3 subunit, domain 2"/>
    <property type="match status" value="1"/>
</dbReference>
<dbReference type="EMBL" id="LT550334">
    <property type="protein sequence ID" value="SAL95529.1"/>
    <property type="molecule type" value="Genomic_DNA"/>
</dbReference>
<protein>
    <submittedName>
        <fullName evidence="1">Uncharacterized protein</fullName>
    </submittedName>
</protein>
<dbReference type="AlphaFoldDB" id="A0A168KV59"/>
<dbReference type="Proteomes" id="UP000078561">
    <property type="component" value="Unassembled WGS sequence"/>
</dbReference>
<name>A0A168KV59_ABSGL</name>
<dbReference type="InParanoid" id="A0A168KV59"/>
<dbReference type="InterPro" id="IPR038279">
    <property type="entry name" value="Ndc10_dom2_sf"/>
</dbReference>